<keyword evidence="2 5" id="KW-0812">Transmembrane</keyword>
<dbReference type="RefSeq" id="WP_068802506.1">
    <property type="nucleotide sequence ID" value="NZ_CP014671.1"/>
</dbReference>
<evidence type="ECO:0000313" key="8">
    <source>
        <dbReference type="Proteomes" id="UP000092952"/>
    </source>
</evidence>
<feature type="transmembrane region" description="Helical" evidence="5">
    <location>
        <begin position="401"/>
        <end position="432"/>
    </location>
</feature>
<evidence type="ECO:0000313" key="7">
    <source>
        <dbReference type="EMBL" id="ANX02994.1"/>
    </source>
</evidence>
<dbReference type="KEGG" id="gbi:PG2T_01505"/>
<keyword evidence="4 5" id="KW-0472">Membrane</keyword>
<dbReference type="Gene3D" id="3.30.750.24">
    <property type="entry name" value="STAS domain"/>
    <property type="match status" value="1"/>
</dbReference>
<dbReference type="STRING" id="1810504.PG2T_01505"/>
<accession>A0A1B1YQE1</accession>
<protein>
    <recommendedName>
        <fullName evidence="6">STAS domain-containing protein</fullName>
    </recommendedName>
</protein>
<comment type="subcellular location">
    <subcellularLocation>
        <location evidence="1">Membrane</location>
        <topology evidence="1">Multi-pass membrane protein</topology>
    </subcellularLocation>
</comment>
<dbReference type="Pfam" id="PF01740">
    <property type="entry name" value="STAS"/>
    <property type="match status" value="1"/>
</dbReference>
<dbReference type="InterPro" id="IPR002645">
    <property type="entry name" value="STAS_dom"/>
</dbReference>
<feature type="transmembrane region" description="Helical" evidence="5">
    <location>
        <begin position="271"/>
        <end position="295"/>
    </location>
</feature>
<dbReference type="PANTHER" id="PTHR11814">
    <property type="entry name" value="SULFATE TRANSPORTER"/>
    <property type="match status" value="1"/>
</dbReference>
<keyword evidence="3 5" id="KW-1133">Transmembrane helix</keyword>
<organism evidence="7 8">
    <name type="scientific">Immundisolibacter cernigliae</name>
    <dbReference type="NCBI Taxonomy" id="1810504"/>
    <lineage>
        <taxon>Bacteria</taxon>
        <taxon>Pseudomonadati</taxon>
        <taxon>Pseudomonadota</taxon>
        <taxon>Gammaproteobacteria</taxon>
        <taxon>Immundisolibacterales</taxon>
        <taxon>Immundisolibacteraceae</taxon>
        <taxon>Immundisolibacter</taxon>
    </lineage>
</organism>
<evidence type="ECO:0000256" key="2">
    <source>
        <dbReference type="ARBA" id="ARBA00022692"/>
    </source>
</evidence>
<feature type="transmembrane region" description="Helical" evidence="5">
    <location>
        <begin position="26"/>
        <end position="46"/>
    </location>
</feature>
<keyword evidence="8" id="KW-1185">Reference proteome</keyword>
<feature type="transmembrane region" description="Helical" evidence="5">
    <location>
        <begin position="307"/>
        <end position="329"/>
    </location>
</feature>
<feature type="transmembrane region" description="Helical" evidence="5">
    <location>
        <begin position="182"/>
        <end position="206"/>
    </location>
</feature>
<dbReference type="EMBL" id="CP014671">
    <property type="protein sequence ID" value="ANX02994.1"/>
    <property type="molecule type" value="Genomic_DNA"/>
</dbReference>
<feature type="transmembrane region" description="Helical" evidence="5">
    <location>
        <begin position="107"/>
        <end position="131"/>
    </location>
</feature>
<proteinExistence type="predicted"/>
<dbReference type="Proteomes" id="UP000092952">
    <property type="component" value="Chromosome"/>
</dbReference>
<reference evidence="8" key="1">
    <citation type="submission" date="2016-03" db="EMBL/GenBank/DDBJ databases">
        <title>Complete genome sequence of Solimmundus cernigliae, representing a novel lineage of polycyclic aromatic hydrocarbon degraders within the Gammaproteobacteria.</title>
        <authorList>
            <person name="Singleton D.R."/>
            <person name="Dickey A.N."/>
            <person name="Scholl E.H."/>
            <person name="Wright F.A."/>
            <person name="Aitken M.D."/>
        </authorList>
    </citation>
    <scope>NUCLEOTIDE SEQUENCE [LARGE SCALE GENOMIC DNA]</scope>
    <source>
        <strain evidence="8">TR3.2</strain>
    </source>
</reference>
<dbReference type="CDD" id="cd07042">
    <property type="entry name" value="STAS_SulP_like_sulfate_transporter"/>
    <property type="match status" value="1"/>
</dbReference>
<feature type="transmembrane region" description="Helical" evidence="5">
    <location>
        <begin position="218"/>
        <end position="237"/>
    </location>
</feature>
<sequence length="579" mass="60267">MPSLTTALPLLRWLRTYRLTDASADLLAGIITAVLLVPQAMAYAVVAGLPPQVGLYASVLPSLAYALFGTSPYLGVGPVAVNALMVASALAVVGHGDPAQQVVNAQVLAAICALTLLGLGALRAGAFMSFLSRPVLDGFTSGAALLIVLTQLPALLGVSAHSGPLLPEVLLAVWHALPTINWPTLTLGVASIGLLMLGGWPLRALLGRLRLSSFQADFVGRLMPLIMLALATVAVVVGELATRGVATVGDVPPGLPAPSVAFLRASTWLELLAPGMLIALISYVSSVSIAQGLAGRRRERIDTDQELFALGAANAAAAVGGALPVAASFSRSALNFSAGARTPLAGVVSALLVGCIAMWLTGLFGHLPRAALAALIVVAVTPLINVHGFRRTLAYSRSDGLTFGATFVVVLFLGVERGLLLGALLGVAMYVWRTGRPHIAVVGRVAGSEHFRNVNRYHVETWPNLLVLRVDESLYFANASRVEETILDQISARPTVTDLVLLGSGINHVDSSGLAMLETLLPALREAGVCTHLAEFKGPVLDRLKGSGLLDTLGPGRVFLSAEQAITALAEPYDEPVSI</sequence>
<gene>
    <name evidence="7" type="ORF">PG2T_01505</name>
</gene>
<dbReference type="InterPro" id="IPR001902">
    <property type="entry name" value="SLC26A/SulP_fam"/>
</dbReference>
<dbReference type="OrthoDB" id="9769739at2"/>
<evidence type="ECO:0000256" key="5">
    <source>
        <dbReference type="SAM" id="Phobius"/>
    </source>
</evidence>
<evidence type="ECO:0000256" key="4">
    <source>
        <dbReference type="ARBA" id="ARBA00023136"/>
    </source>
</evidence>
<feature type="domain" description="STAS" evidence="6">
    <location>
        <begin position="455"/>
        <end position="569"/>
    </location>
</feature>
<evidence type="ECO:0000256" key="1">
    <source>
        <dbReference type="ARBA" id="ARBA00004141"/>
    </source>
</evidence>
<dbReference type="Pfam" id="PF00916">
    <property type="entry name" value="Sulfate_transp"/>
    <property type="match status" value="1"/>
</dbReference>
<name>A0A1B1YQE1_9GAMM</name>
<evidence type="ECO:0000256" key="3">
    <source>
        <dbReference type="ARBA" id="ARBA00022989"/>
    </source>
</evidence>
<dbReference type="InterPro" id="IPR011547">
    <property type="entry name" value="SLC26A/SulP_dom"/>
</dbReference>
<dbReference type="InterPro" id="IPR036513">
    <property type="entry name" value="STAS_dom_sf"/>
</dbReference>
<feature type="transmembrane region" description="Helical" evidence="5">
    <location>
        <begin position="143"/>
        <end position="162"/>
    </location>
</feature>
<dbReference type="GO" id="GO:0016020">
    <property type="term" value="C:membrane"/>
    <property type="evidence" value="ECO:0007669"/>
    <property type="project" value="UniProtKB-SubCell"/>
</dbReference>
<dbReference type="PROSITE" id="PS50801">
    <property type="entry name" value="STAS"/>
    <property type="match status" value="1"/>
</dbReference>
<evidence type="ECO:0000259" key="6">
    <source>
        <dbReference type="PROSITE" id="PS50801"/>
    </source>
</evidence>
<feature type="transmembrane region" description="Helical" evidence="5">
    <location>
        <begin position="371"/>
        <end position="389"/>
    </location>
</feature>
<dbReference type="NCBIfam" id="TIGR00815">
    <property type="entry name" value="sulP"/>
    <property type="match status" value="1"/>
</dbReference>
<dbReference type="SUPFAM" id="SSF52091">
    <property type="entry name" value="SpoIIaa-like"/>
    <property type="match status" value="1"/>
</dbReference>
<feature type="transmembrane region" description="Helical" evidence="5">
    <location>
        <begin position="53"/>
        <end position="75"/>
    </location>
</feature>
<dbReference type="InParanoid" id="A0A1B1YQE1"/>
<dbReference type="AlphaFoldDB" id="A0A1B1YQE1"/>
<dbReference type="GO" id="GO:0055085">
    <property type="term" value="P:transmembrane transport"/>
    <property type="evidence" value="ECO:0007669"/>
    <property type="project" value="InterPro"/>
</dbReference>
<feature type="transmembrane region" description="Helical" evidence="5">
    <location>
        <begin position="344"/>
        <end position="364"/>
    </location>
</feature>